<keyword evidence="3" id="KW-0472">Membrane</keyword>
<comment type="similarity">
    <text evidence="1">Belongs to the cytochrome P450 family.</text>
</comment>
<keyword evidence="2" id="KW-0349">Heme</keyword>
<name>A0AAE0Y4B2_9GAST</name>
<dbReference type="EMBL" id="JAWDGP010006956">
    <property type="protein sequence ID" value="KAK3732566.1"/>
    <property type="molecule type" value="Genomic_DNA"/>
</dbReference>
<evidence type="ECO:0000313" key="5">
    <source>
        <dbReference type="Proteomes" id="UP001283361"/>
    </source>
</evidence>
<proteinExistence type="inferred from homology"/>
<evidence type="ECO:0008006" key="6">
    <source>
        <dbReference type="Google" id="ProtNLM"/>
    </source>
</evidence>
<dbReference type="InterPro" id="IPR001128">
    <property type="entry name" value="Cyt_P450"/>
</dbReference>
<dbReference type="AlphaFoldDB" id="A0AAE0Y4B2"/>
<keyword evidence="3" id="KW-1133">Transmembrane helix</keyword>
<feature type="binding site" description="axial binding residue" evidence="2">
    <location>
        <position position="439"/>
    </location>
    <ligand>
        <name>heme</name>
        <dbReference type="ChEBI" id="CHEBI:30413"/>
    </ligand>
    <ligandPart>
        <name>Fe</name>
        <dbReference type="ChEBI" id="CHEBI:18248"/>
    </ligandPart>
</feature>
<dbReference type="InterPro" id="IPR002401">
    <property type="entry name" value="Cyt_P450_E_grp-I"/>
</dbReference>
<feature type="transmembrane region" description="Helical" evidence="3">
    <location>
        <begin position="12"/>
        <end position="32"/>
    </location>
</feature>
<evidence type="ECO:0000256" key="1">
    <source>
        <dbReference type="ARBA" id="ARBA00010617"/>
    </source>
</evidence>
<evidence type="ECO:0000313" key="4">
    <source>
        <dbReference type="EMBL" id="KAK3732566.1"/>
    </source>
</evidence>
<dbReference type="SUPFAM" id="SSF48264">
    <property type="entry name" value="Cytochrome P450"/>
    <property type="match status" value="1"/>
</dbReference>
<dbReference type="Proteomes" id="UP001283361">
    <property type="component" value="Unassembled WGS sequence"/>
</dbReference>
<dbReference type="InterPro" id="IPR050196">
    <property type="entry name" value="Cytochrome_P450_Monoox"/>
</dbReference>
<reference evidence="4" key="1">
    <citation type="journal article" date="2023" name="G3 (Bethesda)">
        <title>A reference genome for the long-term kleptoplast-retaining sea slug Elysia crispata morphotype clarki.</title>
        <authorList>
            <person name="Eastman K.E."/>
            <person name="Pendleton A.L."/>
            <person name="Shaikh M.A."/>
            <person name="Suttiyut T."/>
            <person name="Ogas R."/>
            <person name="Tomko P."/>
            <person name="Gavelis G."/>
            <person name="Widhalm J.R."/>
            <person name="Wisecaver J.H."/>
        </authorList>
    </citation>
    <scope>NUCLEOTIDE SEQUENCE</scope>
    <source>
        <strain evidence="4">ECLA1</strain>
    </source>
</reference>
<protein>
    <recommendedName>
        <fullName evidence="6">Cytochrome P450</fullName>
    </recommendedName>
</protein>
<dbReference type="PANTHER" id="PTHR24291:SF175">
    <property type="entry name" value="CYTOCHROME P450"/>
    <property type="match status" value="1"/>
</dbReference>
<keyword evidence="3" id="KW-0812">Transmembrane</keyword>
<accession>A0AAE0Y4B2</accession>
<keyword evidence="2" id="KW-0479">Metal-binding</keyword>
<dbReference type="PANTHER" id="PTHR24291">
    <property type="entry name" value="CYTOCHROME P450 FAMILY 4"/>
    <property type="match status" value="1"/>
</dbReference>
<keyword evidence="2" id="KW-0408">Iron</keyword>
<sequence>MGHSEAARSALPYLAAAAISWSLYRIFIAPFLSPLRKIPGRPYKPIVGNMLEALGTEAGDNTINWMTEYKSRIVRFYYFYGECRVLLADPDLVRHVLITNSRNYKRGSSSLLQSLVPGFVILLDGEEHHAVRKLINPAFNPKYMSDFIPIFEETARKVIRLWENEIQRNGGSASEVPAQKHMTMLTLEAVCRCVFDYDINSVAEPDHAGVQSFQRILASLQLKLSSMLPLQRWLPSKDNRQMWADLTFYRSTIRDMITLKRLKMEEGVKSNDLLSRLLRAKDDEGRTLNDESLFGQIGGFLFAGFETTSMNLTWTLLLLAQHPDVQEKARQEILNVLCAPDQPITSEMLDQLIYLTSVIRESLRLYSPASTVFRRAAHADTLGGYHIPAGTLVGISISALHRLPENYEDPLTFRPERFLEPEDRWKYKFLPFSTGPYMCVGHIFSLTEVKVTLALFLRHFQVALTPGYKFRRVRYLTLQPKPPLTLIVRPLVDE</sequence>
<dbReference type="Gene3D" id="1.10.630.10">
    <property type="entry name" value="Cytochrome P450"/>
    <property type="match status" value="1"/>
</dbReference>
<dbReference type="PRINTS" id="PR00385">
    <property type="entry name" value="P450"/>
</dbReference>
<comment type="caution">
    <text evidence="4">The sequence shown here is derived from an EMBL/GenBank/DDBJ whole genome shotgun (WGS) entry which is preliminary data.</text>
</comment>
<dbReference type="GO" id="GO:0005506">
    <property type="term" value="F:iron ion binding"/>
    <property type="evidence" value="ECO:0007669"/>
    <property type="project" value="InterPro"/>
</dbReference>
<dbReference type="GO" id="GO:0016705">
    <property type="term" value="F:oxidoreductase activity, acting on paired donors, with incorporation or reduction of molecular oxygen"/>
    <property type="evidence" value="ECO:0007669"/>
    <property type="project" value="InterPro"/>
</dbReference>
<comment type="cofactor">
    <cofactor evidence="2">
        <name>heme</name>
        <dbReference type="ChEBI" id="CHEBI:30413"/>
    </cofactor>
</comment>
<dbReference type="GO" id="GO:0004497">
    <property type="term" value="F:monooxygenase activity"/>
    <property type="evidence" value="ECO:0007669"/>
    <property type="project" value="InterPro"/>
</dbReference>
<dbReference type="GO" id="GO:0020037">
    <property type="term" value="F:heme binding"/>
    <property type="evidence" value="ECO:0007669"/>
    <property type="project" value="InterPro"/>
</dbReference>
<keyword evidence="5" id="KW-1185">Reference proteome</keyword>
<dbReference type="Pfam" id="PF00067">
    <property type="entry name" value="p450"/>
    <property type="match status" value="1"/>
</dbReference>
<evidence type="ECO:0000256" key="2">
    <source>
        <dbReference type="PIRSR" id="PIRSR602401-1"/>
    </source>
</evidence>
<gene>
    <name evidence="4" type="ORF">RRG08_009736</name>
</gene>
<evidence type="ECO:0000256" key="3">
    <source>
        <dbReference type="SAM" id="Phobius"/>
    </source>
</evidence>
<organism evidence="4 5">
    <name type="scientific">Elysia crispata</name>
    <name type="common">lettuce slug</name>
    <dbReference type="NCBI Taxonomy" id="231223"/>
    <lineage>
        <taxon>Eukaryota</taxon>
        <taxon>Metazoa</taxon>
        <taxon>Spiralia</taxon>
        <taxon>Lophotrochozoa</taxon>
        <taxon>Mollusca</taxon>
        <taxon>Gastropoda</taxon>
        <taxon>Heterobranchia</taxon>
        <taxon>Euthyneura</taxon>
        <taxon>Panpulmonata</taxon>
        <taxon>Sacoglossa</taxon>
        <taxon>Placobranchoidea</taxon>
        <taxon>Plakobranchidae</taxon>
        <taxon>Elysia</taxon>
    </lineage>
</organism>
<dbReference type="PRINTS" id="PR00463">
    <property type="entry name" value="EP450I"/>
</dbReference>
<dbReference type="InterPro" id="IPR036396">
    <property type="entry name" value="Cyt_P450_sf"/>
</dbReference>